<sequence length="72" mass="8490">MQFNPPNLHNQHQSLCHAHNSARICLMWLHGVDENMGKSKKLSAAMSKRKRTYRNKWIIERVIADRQAQVHQ</sequence>
<keyword evidence="2" id="KW-1185">Reference proteome</keyword>
<dbReference type="Proteomes" id="UP001140206">
    <property type="component" value="Chromosome 4"/>
</dbReference>
<accession>A0AAV8D9Z2</accession>
<protein>
    <submittedName>
        <fullName evidence="1">Vesicle transport v-SNARE 13</fullName>
    </submittedName>
</protein>
<dbReference type="AlphaFoldDB" id="A0AAV8D9Z2"/>
<gene>
    <name evidence="1" type="ORF">LUZ62_074064</name>
</gene>
<name>A0AAV8D9Z2_9POAL</name>
<reference evidence="1" key="1">
    <citation type="submission" date="2022-08" db="EMBL/GenBank/DDBJ databases">
        <authorList>
            <person name="Marques A."/>
        </authorList>
    </citation>
    <scope>NUCLEOTIDE SEQUENCE</scope>
    <source>
        <strain evidence="1">RhyPub2mFocal</strain>
        <tissue evidence="1">Leaves</tissue>
    </source>
</reference>
<comment type="caution">
    <text evidence="1">The sequence shown here is derived from an EMBL/GenBank/DDBJ whole genome shotgun (WGS) entry which is preliminary data.</text>
</comment>
<proteinExistence type="predicted"/>
<evidence type="ECO:0000313" key="1">
    <source>
        <dbReference type="EMBL" id="KAJ4763689.1"/>
    </source>
</evidence>
<organism evidence="1 2">
    <name type="scientific">Rhynchospora pubera</name>
    <dbReference type="NCBI Taxonomy" id="906938"/>
    <lineage>
        <taxon>Eukaryota</taxon>
        <taxon>Viridiplantae</taxon>
        <taxon>Streptophyta</taxon>
        <taxon>Embryophyta</taxon>
        <taxon>Tracheophyta</taxon>
        <taxon>Spermatophyta</taxon>
        <taxon>Magnoliopsida</taxon>
        <taxon>Liliopsida</taxon>
        <taxon>Poales</taxon>
        <taxon>Cyperaceae</taxon>
        <taxon>Cyperoideae</taxon>
        <taxon>Rhynchosporeae</taxon>
        <taxon>Rhynchospora</taxon>
    </lineage>
</organism>
<evidence type="ECO:0000313" key="2">
    <source>
        <dbReference type="Proteomes" id="UP001140206"/>
    </source>
</evidence>
<dbReference type="EMBL" id="JAMFTS010000004">
    <property type="protein sequence ID" value="KAJ4763689.1"/>
    <property type="molecule type" value="Genomic_DNA"/>
</dbReference>